<keyword evidence="5" id="KW-1003">Cell membrane</keyword>
<dbReference type="Proteomes" id="UP000235672">
    <property type="component" value="Unassembled WGS sequence"/>
</dbReference>
<evidence type="ECO:0000256" key="10">
    <source>
        <dbReference type="ARBA" id="ARBA00030646"/>
    </source>
</evidence>
<dbReference type="EMBL" id="KZ613465">
    <property type="protein sequence ID" value="PMD27802.1"/>
    <property type="molecule type" value="Genomic_DNA"/>
</dbReference>
<feature type="transmembrane region" description="Helical" evidence="12">
    <location>
        <begin position="88"/>
        <end position="109"/>
    </location>
</feature>
<evidence type="ECO:0000256" key="3">
    <source>
        <dbReference type="ARBA" id="ARBA00021242"/>
    </source>
</evidence>
<dbReference type="GO" id="GO:0006811">
    <property type="term" value="P:monoatomic ion transport"/>
    <property type="evidence" value="ECO:0007669"/>
    <property type="project" value="UniProtKB-KW"/>
</dbReference>
<keyword evidence="8" id="KW-0406">Ion transport</keyword>
<feature type="transmembrane region" description="Helical" evidence="12">
    <location>
        <begin position="57"/>
        <end position="76"/>
    </location>
</feature>
<keyword evidence="6 12" id="KW-0812">Transmembrane</keyword>
<evidence type="ECO:0000256" key="12">
    <source>
        <dbReference type="SAM" id="Phobius"/>
    </source>
</evidence>
<dbReference type="Pfam" id="PF05631">
    <property type="entry name" value="MFS_5"/>
    <property type="match status" value="1"/>
</dbReference>
<evidence type="ECO:0000256" key="6">
    <source>
        <dbReference type="ARBA" id="ARBA00022692"/>
    </source>
</evidence>
<keyword evidence="14" id="KW-1185">Reference proteome</keyword>
<evidence type="ECO:0000313" key="13">
    <source>
        <dbReference type="EMBL" id="PMD27802.1"/>
    </source>
</evidence>
<keyword evidence="9 12" id="KW-0472">Membrane</keyword>
<evidence type="ECO:0000256" key="2">
    <source>
        <dbReference type="ARBA" id="ARBA00004651"/>
    </source>
</evidence>
<evidence type="ECO:0000256" key="5">
    <source>
        <dbReference type="ARBA" id="ARBA00022475"/>
    </source>
</evidence>
<dbReference type="SUPFAM" id="SSF103473">
    <property type="entry name" value="MFS general substrate transporter"/>
    <property type="match status" value="1"/>
</dbReference>
<sequence length="452" mass="50173">MAVYDFFLVCFVATNFCLFFWQHAQNDKDQDLMGKSNEAVIAATAAKWQFKKRFLPVYLLVFGADWLQGPYIYTLYKDQKGLSEATVAYLFTTGFFAAAISASFVGALADRHGRKAACLFFCVAYSLSCLTVLSNSIFILFAGRILGGVSSTLMYSVFESWMVTEYHRQHMGHTGGSLSDIFGLMTTLNGIIAILAGLFAEAIVDFTKNQVAPFLSAVVCLVLAYSLISNQWGENYGDSAKGDGLLPRDEDEVYQEKEQNGFKYILKDQRLWALCITSCCFEGSMYLWIFFKFPALKLAHKEAGQDSDLPFGIIFAALMCAMMLGSQFFTSYTALKLPVSSTMLLTVTLSIASFCFIVPVLTHSETITFWCFCLFEICCGIYFPSMAHLKEKIIDDGVRAKIYGIMRIPLNVFVVVGLMLTQDGLRHRENVFIICSGGLICAAAALGSLITK</sequence>
<accession>A0A2J6QNG1</accession>
<dbReference type="OrthoDB" id="263957at2759"/>
<keyword evidence="4" id="KW-0813">Transport</keyword>
<dbReference type="Gene3D" id="1.20.1250.20">
    <property type="entry name" value="MFS general substrate transporter like domains"/>
    <property type="match status" value="1"/>
</dbReference>
<dbReference type="CDD" id="cd17487">
    <property type="entry name" value="MFS_MFSD5_like"/>
    <property type="match status" value="1"/>
</dbReference>
<dbReference type="InterPro" id="IPR036259">
    <property type="entry name" value="MFS_trans_sf"/>
</dbReference>
<evidence type="ECO:0000256" key="8">
    <source>
        <dbReference type="ARBA" id="ARBA00023065"/>
    </source>
</evidence>
<evidence type="ECO:0000256" key="7">
    <source>
        <dbReference type="ARBA" id="ARBA00022989"/>
    </source>
</evidence>
<feature type="transmembrane region" description="Helical" evidence="12">
    <location>
        <begin position="408"/>
        <end position="425"/>
    </location>
</feature>
<feature type="transmembrane region" description="Helical" evidence="12">
    <location>
        <begin position="271"/>
        <end position="291"/>
    </location>
</feature>
<feature type="transmembrane region" description="Helical" evidence="12">
    <location>
        <begin position="6"/>
        <end position="24"/>
    </location>
</feature>
<keyword evidence="7 12" id="KW-1133">Transmembrane helix</keyword>
<comment type="function">
    <text evidence="1">Mediates high-affinity intracellular uptake of the rare oligo-element molybdenum.</text>
</comment>
<dbReference type="InterPro" id="IPR008509">
    <property type="entry name" value="MOT2/MFSD5"/>
</dbReference>
<feature type="transmembrane region" description="Helical" evidence="12">
    <location>
        <begin position="178"/>
        <end position="199"/>
    </location>
</feature>
<feature type="transmembrane region" description="Helical" evidence="12">
    <location>
        <begin position="311"/>
        <end position="330"/>
    </location>
</feature>
<evidence type="ECO:0000256" key="4">
    <source>
        <dbReference type="ARBA" id="ARBA00022448"/>
    </source>
</evidence>
<feature type="transmembrane region" description="Helical" evidence="12">
    <location>
        <begin position="431"/>
        <end position="450"/>
    </location>
</feature>
<dbReference type="GO" id="GO:0005886">
    <property type="term" value="C:plasma membrane"/>
    <property type="evidence" value="ECO:0007669"/>
    <property type="project" value="UniProtKB-SubCell"/>
</dbReference>
<reference evidence="13 14" key="1">
    <citation type="submission" date="2016-05" db="EMBL/GenBank/DDBJ databases">
        <title>A degradative enzymes factory behind the ericoid mycorrhizal symbiosis.</title>
        <authorList>
            <consortium name="DOE Joint Genome Institute"/>
            <person name="Martino E."/>
            <person name="Morin E."/>
            <person name="Grelet G."/>
            <person name="Kuo A."/>
            <person name="Kohler A."/>
            <person name="Daghino S."/>
            <person name="Barry K."/>
            <person name="Choi C."/>
            <person name="Cichocki N."/>
            <person name="Clum A."/>
            <person name="Copeland A."/>
            <person name="Hainaut M."/>
            <person name="Haridas S."/>
            <person name="Labutti K."/>
            <person name="Lindquist E."/>
            <person name="Lipzen A."/>
            <person name="Khouja H.-R."/>
            <person name="Murat C."/>
            <person name="Ohm R."/>
            <person name="Olson A."/>
            <person name="Spatafora J."/>
            <person name="Veneault-Fourrey C."/>
            <person name="Henrissat B."/>
            <person name="Grigoriev I."/>
            <person name="Martin F."/>
            <person name="Perotto S."/>
        </authorList>
    </citation>
    <scope>NUCLEOTIDE SEQUENCE [LARGE SCALE GENOMIC DNA]</scope>
    <source>
        <strain evidence="13 14">UAMH 7357</strain>
    </source>
</reference>
<gene>
    <name evidence="13" type="ORF">NA56DRAFT_615817</name>
</gene>
<proteinExistence type="predicted"/>
<name>A0A2J6QNG1_9HELO</name>
<feature type="transmembrane region" description="Helical" evidence="12">
    <location>
        <begin position="116"/>
        <end position="133"/>
    </location>
</feature>
<evidence type="ECO:0000256" key="9">
    <source>
        <dbReference type="ARBA" id="ARBA00023136"/>
    </source>
</evidence>
<feature type="transmembrane region" description="Helical" evidence="12">
    <location>
        <begin position="367"/>
        <end position="387"/>
    </location>
</feature>
<dbReference type="PANTHER" id="PTHR23516">
    <property type="entry name" value="SAM (S-ADENOSYL METHIONINE) TRANSPORTER"/>
    <property type="match status" value="1"/>
</dbReference>
<evidence type="ECO:0000256" key="11">
    <source>
        <dbReference type="ARBA" id="ARBA00032555"/>
    </source>
</evidence>
<comment type="subcellular location">
    <subcellularLocation>
        <location evidence="2">Cell membrane</location>
        <topology evidence="2">Multi-pass membrane protein</topology>
    </subcellularLocation>
</comment>
<evidence type="ECO:0000313" key="14">
    <source>
        <dbReference type="Proteomes" id="UP000235672"/>
    </source>
</evidence>
<feature type="transmembrane region" description="Helical" evidence="12">
    <location>
        <begin position="211"/>
        <end position="228"/>
    </location>
</feature>
<evidence type="ECO:0000256" key="1">
    <source>
        <dbReference type="ARBA" id="ARBA00003019"/>
    </source>
</evidence>
<dbReference type="AlphaFoldDB" id="A0A2J6QNG1"/>
<dbReference type="GO" id="GO:0015098">
    <property type="term" value="F:molybdate ion transmembrane transporter activity"/>
    <property type="evidence" value="ECO:0007669"/>
    <property type="project" value="InterPro"/>
</dbReference>
<protein>
    <recommendedName>
        <fullName evidence="3">Molybdate-anion transporter</fullName>
    </recommendedName>
    <alternativeName>
        <fullName evidence="10">Major facilitator superfamily domain-containing protein 5</fullName>
    </alternativeName>
    <alternativeName>
        <fullName evidence="11">Molybdate transporter 2 homolog</fullName>
    </alternativeName>
</protein>
<dbReference type="PANTHER" id="PTHR23516:SF1">
    <property type="entry name" value="MOLYBDATE-ANION TRANSPORTER"/>
    <property type="match status" value="1"/>
</dbReference>
<feature type="transmembrane region" description="Helical" evidence="12">
    <location>
        <begin position="342"/>
        <end position="361"/>
    </location>
</feature>
<organism evidence="13 14">
    <name type="scientific">Hyaloscypha hepaticicola</name>
    <dbReference type="NCBI Taxonomy" id="2082293"/>
    <lineage>
        <taxon>Eukaryota</taxon>
        <taxon>Fungi</taxon>
        <taxon>Dikarya</taxon>
        <taxon>Ascomycota</taxon>
        <taxon>Pezizomycotina</taxon>
        <taxon>Leotiomycetes</taxon>
        <taxon>Helotiales</taxon>
        <taxon>Hyaloscyphaceae</taxon>
        <taxon>Hyaloscypha</taxon>
    </lineage>
</organism>